<dbReference type="EMBL" id="JANBUP010003517">
    <property type="protein sequence ID" value="KAJ2796514.1"/>
    <property type="molecule type" value="Genomic_DNA"/>
</dbReference>
<keyword evidence="2" id="KW-1185">Reference proteome</keyword>
<evidence type="ECO:0000313" key="2">
    <source>
        <dbReference type="Proteomes" id="UP001140096"/>
    </source>
</evidence>
<feature type="non-terminal residue" evidence="1">
    <location>
        <position position="416"/>
    </location>
</feature>
<organism evidence="1 2">
    <name type="scientific">Coemansia furcata</name>
    <dbReference type="NCBI Taxonomy" id="417177"/>
    <lineage>
        <taxon>Eukaryota</taxon>
        <taxon>Fungi</taxon>
        <taxon>Fungi incertae sedis</taxon>
        <taxon>Zoopagomycota</taxon>
        <taxon>Kickxellomycotina</taxon>
        <taxon>Kickxellomycetes</taxon>
        <taxon>Kickxellales</taxon>
        <taxon>Kickxellaceae</taxon>
        <taxon>Coemansia</taxon>
    </lineage>
</organism>
<gene>
    <name evidence="1" type="primary">YBT1_6</name>
    <name evidence="1" type="ORF">H4S07_006200</name>
</gene>
<keyword evidence="1" id="KW-0067">ATP-binding</keyword>
<proteinExistence type="predicted"/>
<name>A0ACC1KW30_9FUNG</name>
<accession>A0ACC1KW30</accession>
<protein>
    <submittedName>
        <fullName evidence="1">Transporter of the ATP-binding cassette (ABC)</fullName>
    </submittedName>
</protein>
<reference evidence="1" key="1">
    <citation type="submission" date="2022-07" db="EMBL/GenBank/DDBJ databases">
        <title>Phylogenomic reconstructions and comparative analyses of Kickxellomycotina fungi.</title>
        <authorList>
            <person name="Reynolds N.K."/>
            <person name="Stajich J.E."/>
            <person name="Barry K."/>
            <person name="Grigoriev I.V."/>
            <person name="Crous P."/>
            <person name="Smith M.E."/>
        </authorList>
    </citation>
    <scope>NUCLEOTIDE SEQUENCE</scope>
    <source>
        <strain evidence="1">CBS 102833</strain>
    </source>
</reference>
<comment type="caution">
    <text evidence="1">The sequence shown here is derived from an EMBL/GenBank/DDBJ whole genome shotgun (WGS) entry which is preliminary data.</text>
</comment>
<dbReference type="Proteomes" id="UP001140096">
    <property type="component" value="Unassembled WGS sequence"/>
</dbReference>
<sequence length="416" mass="45904">MLASEQVPLLSSSHVNASVVESSWRMALRRILRLVLSLAAATALFSAYQALREFQPDDRHGHQCTQLLDDCFRLGIVWPAINIALGIAAQVSLLLLPSSPSHSDNSNSRHLNKAAFNLGGVKVSFRDNRQCMAAAAVGVSLVGAAVPLAFLRVSASAIQGSVTLVHEYHQVYWKSHMAFWISAFLALTHGLLTRSYSGAASTCPAFHWLLVLAVVLQLSLSALAEGYFNFFTGSHIYEPVLFSLHSRFVLVSVIVSVAATLVQLNTHRRGFYQLDAQLTASEHKQVAAAIDREYDDDYTTPLTRMRAGKAPLLATPEHHSSFFDRFSLGWIAPIMNLGSKVQLGSGDLCRLDAGDRPLANWRRFARHYKPGHSLVWALARTFWRYIAAINVLSISSTVLGFGGTFFMQRILRSIRL</sequence>
<keyword evidence="1" id="KW-0547">Nucleotide-binding</keyword>
<evidence type="ECO:0000313" key="1">
    <source>
        <dbReference type="EMBL" id="KAJ2796514.1"/>
    </source>
</evidence>